<reference evidence="2 3" key="1">
    <citation type="journal article" date="2011" name="PLoS Genet.">
        <title>Comparative genomic analysis of human fungal pathogens causing paracoccidioidomycosis.</title>
        <authorList>
            <person name="Desjardins C.A."/>
            <person name="Champion M.D."/>
            <person name="Holder J.W."/>
            <person name="Muszewska A."/>
            <person name="Goldberg J."/>
            <person name="Bailao A.M."/>
            <person name="Brigido M.M."/>
            <person name="Ferreira M.E."/>
            <person name="Garcia A.M."/>
            <person name="Grynberg M."/>
            <person name="Gujja S."/>
            <person name="Heiman D.I."/>
            <person name="Henn M.R."/>
            <person name="Kodira C.D."/>
            <person name="Leon-Narvaez H."/>
            <person name="Longo L.V."/>
            <person name="Ma L.J."/>
            <person name="Malavazi I."/>
            <person name="Matsuo A.L."/>
            <person name="Morais F.V."/>
            <person name="Pereira M."/>
            <person name="Rodriguez-Brito S."/>
            <person name="Sakthikumar S."/>
            <person name="Salem-Izacc S.M."/>
            <person name="Sykes S.M."/>
            <person name="Teixeira M.M."/>
            <person name="Vallejo M.C."/>
            <person name="Walter M.E."/>
            <person name="Yandava C."/>
            <person name="Young S."/>
            <person name="Zeng Q."/>
            <person name="Zucker J."/>
            <person name="Felipe M.S."/>
            <person name="Goldman G.H."/>
            <person name="Haas B.J."/>
            <person name="McEwen J.G."/>
            <person name="Nino-Vega G."/>
            <person name="Puccia R."/>
            <person name="San-Blas G."/>
            <person name="Soares C.M."/>
            <person name="Birren B.W."/>
            <person name="Cuomo C.A."/>
        </authorList>
    </citation>
    <scope>NUCLEOTIDE SEQUENCE [LARGE SCALE GENOMIC DNA]</scope>
    <source>
        <strain evidence="3">ATCC MYA-826 / Pb01</strain>
    </source>
</reference>
<sequence length="175" mass="19871">MVNLRSGRTPDLTEEYMPKRRQNQGSENRTPEIRTSEPTGSLPTPITVCRSAPGAFEIDKMIPEKSDESNNTYEDLVDEMSENIIDPSGQVSGVSEETLIRLEIAKLQQEVEMIRASREALITNASDNEISKDLANYLQRNDSIIVIIKILTEFRDQVKHIKKSVILINFTNYLM</sequence>
<proteinExistence type="predicted"/>
<dbReference type="KEGG" id="pbl:PAAG_07005"/>
<evidence type="ECO:0000313" key="2">
    <source>
        <dbReference type="EMBL" id="EEH36587.2"/>
    </source>
</evidence>
<dbReference type="AlphaFoldDB" id="C1H828"/>
<dbReference type="Proteomes" id="UP000002059">
    <property type="component" value="Partially assembled WGS sequence"/>
</dbReference>
<dbReference type="HOGENOM" id="CLU_065382_1_0_1"/>
<feature type="region of interest" description="Disordered" evidence="1">
    <location>
        <begin position="1"/>
        <end position="46"/>
    </location>
</feature>
<dbReference type="EMBL" id="KN294012">
    <property type="protein sequence ID" value="EEH36587.2"/>
    <property type="molecule type" value="Genomic_DNA"/>
</dbReference>
<organism evidence="2 3">
    <name type="scientific">Paracoccidioides lutzii (strain ATCC MYA-826 / Pb01)</name>
    <name type="common">Paracoccidioides brasiliensis</name>
    <dbReference type="NCBI Taxonomy" id="502779"/>
    <lineage>
        <taxon>Eukaryota</taxon>
        <taxon>Fungi</taxon>
        <taxon>Dikarya</taxon>
        <taxon>Ascomycota</taxon>
        <taxon>Pezizomycotina</taxon>
        <taxon>Eurotiomycetes</taxon>
        <taxon>Eurotiomycetidae</taxon>
        <taxon>Onygenales</taxon>
        <taxon>Ajellomycetaceae</taxon>
        <taxon>Paracoccidioides</taxon>
    </lineage>
</organism>
<accession>C1H828</accession>
<dbReference type="VEuPathDB" id="FungiDB:PAAG_07005"/>
<dbReference type="OrthoDB" id="4187480at2759"/>
<gene>
    <name evidence="2" type="ORF">PAAG_07005</name>
</gene>
<evidence type="ECO:0000256" key="1">
    <source>
        <dbReference type="SAM" id="MobiDB-lite"/>
    </source>
</evidence>
<dbReference type="RefSeq" id="XP_002791094.2">
    <property type="nucleotide sequence ID" value="XM_002791048.2"/>
</dbReference>
<name>C1H828_PARBA</name>
<protein>
    <submittedName>
        <fullName evidence="2">Uncharacterized protein</fullName>
    </submittedName>
</protein>
<dbReference type="GeneID" id="9094286"/>
<evidence type="ECO:0000313" key="3">
    <source>
        <dbReference type="Proteomes" id="UP000002059"/>
    </source>
</evidence>
<keyword evidence="3" id="KW-1185">Reference proteome</keyword>
<dbReference type="OMA" id="ESNNTYE"/>